<feature type="region of interest" description="Disordered" evidence="2">
    <location>
        <begin position="498"/>
        <end position="521"/>
    </location>
</feature>
<keyword evidence="1" id="KW-1160">Virus entry into host cell</keyword>
<dbReference type="Pfam" id="PF07230">
    <property type="entry name" value="Portal_T4"/>
    <property type="match status" value="1"/>
</dbReference>
<keyword evidence="1" id="KW-0946">Virion</keyword>
<protein>
    <recommendedName>
        <fullName evidence="1">Portal protein</fullName>
    </recommendedName>
    <alternativeName>
        <fullName evidence="1">gp20</fullName>
    </alternativeName>
</protein>
<evidence type="ECO:0000313" key="4">
    <source>
        <dbReference type="Proteomes" id="UP000240934"/>
    </source>
</evidence>
<evidence type="ECO:0000256" key="1">
    <source>
        <dbReference type="HAMAP-Rule" id="MF_04114"/>
    </source>
</evidence>
<comment type="function">
    <text evidence="1">Forms the portal vertex of the capsid. This portal plays critical roles in head assembly, genome packaging, neck/tail attachment, and genome ejection. The portal protein multimerizes as a single ring-shaped homododecamer arranged around a central channel. Binds to the terminase subunits to form the packaging machine.</text>
</comment>
<dbReference type="HAMAP" id="MF_04114">
    <property type="entry name" value="PORTAL_T4"/>
    <property type="match status" value="1"/>
</dbReference>
<keyword evidence="1" id="KW-1242">Viral contractile tail ejection system</keyword>
<comment type="subcellular location">
    <subcellularLocation>
        <location evidence="1">Virion</location>
    </subcellularLocation>
    <text evidence="1">Located at a unique 5-fold vertex of the icosahedral capsid.</text>
</comment>
<dbReference type="Proteomes" id="UP000240934">
    <property type="component" value="Segment"/>
</dbReference>
<dbReference type="InterPro" id="IPR010823">
    <property type="entry name" value="Portal_Gp20"/>
</dbReference>
<keyword evidence="1" id="KW-0167">Capsid protein</keyword>
<sequence length="521" mass="60523">MNTIFLKLLQPWMKDDEKRVQSDISDRIDSFAVPDNADGAIEVDKQIDTTAPKTAIVQSVLGYAPKIQNTKDLINQYRSLSKYHEVDNAIDEIINDAIVQEDNRDTVYLDLDKTDWNESVKEMVREEFRTILKLLKFEREGKRHFRRWYVDSRIYFHKMIDPARPKDGIKELRLLDPRNVEYYRVNLKSNENGNDVYKGVKEFFTYGATEDNRYNISGNSNNLVQIPIDAIVYAHSGKVDIDGKTIVGYLHNVIKPANQLKMLEDAMVIYRITRAPERRVFYIDVGNMPNKKATQHLNNVMQGLKNRVVYDSSTGKVKNSSNNLSMTEDYWLMRRDGKATTEVSTLPGAQSMGEMDDVRWFNRKLYESMKIPLSRLPQEGAGVTFGSGNDITRDELQFTKFIRGLQQQFEPIFLNPLKTNLMLKGKMSDLEWEEQAENIKVVFSKDSYYEEIKDVEILERRVNLVQTLASAEVTGKYLSHEYVMKNILRMSDEDIKTEREKIDGELKDSVYKNPDDPMEEF</sequence>
<keyword evidence="1" id="KW-1188">Viral release from host cell</keyword>
<comment type="similarity">
    <text evidence="1">Belongs to the Tevenvirinae portal protein family.</text>
</comment>
<keyword evidence="1" id="KW-1171">Viral genome ejection through host cell envelope</keyword>
<keyword evidence="1" id="KW-0118">Viral capsid assembly</keyword>
<organism evidence="3 4">
    <name type="scientific">Aeromonas phage Ah1</name>
    <dbReference type="NCBI Taxonomy" id="2053701"/>
    <lineage>
        <taxon>Viruses</taxon>
        <taxon>Duplodnaviria</taxon>
        <taxon>Heunggongvirae</taxon>
        <taxon>Uroviricota</taxon>
        <taxon>Caudoviricetes</taxon>
        <taxon>Pantevenvirales</taxon>
        <taxon>Straboviridae</taxon>
        <taxon>Cinqassovirus</taxon>
        <taxon>Cinqassovirus ah1</taxon>
    </lineage>
</organism>
<name>A0A2H4YFP0_9CAUD</name>
<evidence type="ECO:0000313" key="3">
    <source>
        <dbReference type="EMBL" id="AUE22756.1"/>
    </source>
</evidence>
<accession>A0A2H4YFP0</accession>
<keyword evidence="1" id="KW-0231">Viral genome packaging</keyword>
<keyword evidence="1" id="KW-1162">Viral penetration into host cytoplasm</keyword>
<dbReference type="EMBL" id="MG250483">
    <property type="protein sequence ID" value="AUE22756.1"/>
    <property type="molecule type" value="Genomic_DNA"/>
</dbReference>
<dbReference type="GO" id="GO:0019076">
    <property type="term" value="P:viral release from host cell"/>
    <property type="evidence" value="ECO:0007669"/>
    <property type="project" value="UniProtKB-UniRule"/>
</dbReference>
<dbReference type="GO" id="GO:0019072">
    <property type="term" value="P:viral genome packaging"/>
    <property type="evidence" value="ECO:0007669"/>
    <property type="project" value="UniProtKB-UniRule"/>
</dbReference>
<feature type="compositionally biased region" description="Basic and acidic residues" evidence="2">
    <location>
        <begin position="498"/>
        <end position="515"/>
    </location>
</feature>
<evidence type="ECO:0000256" key="2">
    <source>
        <dbReference type="SAM" id="MobiDB-lite"/>
    </source>
</evidence>
<keyword evidence="4" id="KW-1185">Reference proteome</keyword>
<proteinExistence type="inferred from homology"/>
<gene>
    <name evidence="3" type="ORF">Ah1_00238</name>
</gene>
<dbReference type="GO" id="GO:0019028">
    <property type="term" value="C:viral capsid"/>
    <property type="evidence" value="ECO:0007669"/>
    <property type="project" value="UniProtKB-UniRule"/>
</dbReference>
<dbReference type="GO" id="GO:0099000">
    <property type="term" value="P:symbiont genome ejection through host cell envelope, contractile tail mechanism"/>
    <property type="evidence" value="ECO:0007669"/>
    <property type="project" value="UniProtKB-UniRule"/>
</dbReference>
<comment type="subunit">
    <text evidence="1">Homododecamer. Interacts with the large terminase subunit. Interacts with the major capsid protein. Interacts with the capsid vertex protein.</text>
</comment>
<reference evidence="3 4" key="1">
    <citation type="submission" date="2017-10" db="EMBL/GenBank/DDBJ databases">
        <title>Antibacterial composition for extension of chilled fish shelf life and decreasing of risk of food-borne infections, bacteriophage strains for its preparation.</title>
        <authorList>
            <person name="Zulkarneev E.R."/>
            <person name="Aleshkin A.V."/>
            <person name="Rubalsky O.V."/>
            <person name="Kiseleva I.A."/>
            <person name="Rubalskii E.O."/>
            <person name="Lebedev S.N."/>
        </authorList>
    </citation>
    <scope>NUCLEOTIDE SEQUENCE [LARGE SCALE GENOMIC DNA]</scope>
</reference>